<dbReference type="RefSeq" id="WP_066198563.1">
    <property type="nucleotide sequence ID" value="NZ_CBCSAS010000044.1"/>
</dbReference>
<organism evidence="9 11">
    <name type="scientific">Hydrogenibacillus schlegelii</name>
    <name type="common">Bacillus schlegelii</name>
    <dbReference type="NCBI Taxonomy" id="1484"/>
    <lineage>
        <taxon>Bacteria</taxon>
        <taxon>Bacillati</taxon>
        <taxon>Bacillota</taxon>
        <taxon>Bacilli</taxon>
        <taxon>Bacillales</taxon>
        <taxon>Bacillales Family X. Incertae Sedis</taxon>
        <taxon>Hydrogenibacillus</taxon>
    </lineage>
</organism>
<keyword evidence="2" id="KW-1003">Cell membrane</keyword>
<dbReference type="InterPro" id="IPR002797">
    <property type="entry name" value="Polysacc_synth"/>
</dbReference>
<feature type="transmembrane region" description="Helical" evidence="7">
    <location>
        <begin position="424"/>
        <end position="443"/>
    </location>
</feature>
<dbReference type="InterPro" id="IPR002528">
    <property type="entry name" value="MATE_fam"/>
</dbReference>
<keyword evidence="5 7" id="KW-0472">Membrane</keyword>
<evidence type="ECO:0000313" key="12">
    <source>
        <dbReference type="Proteomes" id="UP000244180"/>
    </source>
</evidence>
<dbReference type="Pfam" id="PF01554">
    <property type="entry name" value="MatE"/>
    <property type="match status" value="1"/>
</dbReference>
<keyword evidence="11" id="KW-1185">Reference proteome</keyword>
<accession>A0A179ISD4</accession>
<gene>
    <name evidence="10" type="ORF">HSCHL_2010</name>
    <name evidence="8" type="ORF">KM312_01445</name>
    <name evidence="9" type="ORF">SA87_05640</name>
</gene>
<feature type="transmembrane region" description="Helical" evidence="7">
    <location>
        <begin position="247"/>
        <end position="264"/>
    </location>
</feature>
<feature type="transmembrane region" description="Helical" evidence="7">
    <location>
        <begin position="180"/>
        <end position="202"/>
    </location>
</feature>
<name>A0A179ISD4_HYDSH</name>
<dbReference type="AlphaFoldDB" id="A0A179ISD4"/>
<proteinExistence type="predicted"/>
<feature type="transmembrane region" description="Helical" evidence="7">
    <location>
        <begin position="293"/>
        <end position="319"/>
    </location>
</feature>
<dbReference type="OrthoDB" id="9775950at2"/>
<feature type="region of interest" description="Disordered" evidence="6">
    <location>
        <begin position="212"/>
        <end position="234"/>
    </location>
</feature>
<dbReference type="PANTHER" id="PTHR30250:SF24">
    <property type="entry name" value="STAGE V SPORULATION PROTEIN B"/>
    <property type="match status" value="1"/>
</dbReference>
<evidence type="ECO:0000256" key="7">
    <source>
        <dbReference type="SAM" id="Phobius"/>
    </source>
</evidence>
<dbReference type="InterPro" id="IPR024923">
    <property type="entry name" value="PG_synth_SpoVB"/>
</dbReference>
<evidence type="ECO:0000313" key="10">
    <source>
        <dbReference type="EMBL" id="PTQ53515.1"/>
    </source>
</evidence>
<dbReference type="Proteomes" id="UP000244180">
    <property type="component" value="Unassembled WGS sequence"/>
</dbReference>
<dbReference type="GO" id="GO:0015297">
    <property type="term" value="F:antiporter activity"/>
    <property type="evidence" value="ECO:0007669"/>
    <property type="project" value="InterPro"/>
</dbReference>
<dbReference type="GO" id="GO:0005886">
    <property type="term" value="C:plasma membrane"/>
    <property type="evidence" value="ECO:0007669"/>
    <property type="project" value="UniProtKB-SubCell"/>
</dbReference>
<sequence length="531" mass="55316">MQSFLAGTLTLAAAAVIARLLGVVPKVVLPRTVGMDVLGLYQLAYPVLVFLATVARFGMHVAVSGRVAEAMAAGRPEAVPRLIRAALGFSLSVAVLLALGLAGLAPVLAARIYLDPRLAWPLWGLAPAVPIIAAATIFRALFQGLGDMRPPAVGAVVETVVRVALALVLSAAFLPYGAEAAAFGLAVSIALGEIAGLGPLLWRLRLTPLGRRPKRPARPPERPAGRPERPANGPPADGSAFFHLWRIAYPVGLSGLVGALAYALEPGFVAHSFRAAGMEPEAASRAYGMLSGLAIFVLYFPTTLTYSLSTSLIPAISALREQKKPAAIHRRLDQSARMTALIAFPTAAFVFLFAEPLSGLLFGAEDVAPLLSVLAPFAPFLYFQGPLGAALQGLGWMRLTFWHTVAGATAKLLLIAALARQPELGVLGVAWALNGSLALVTLLHAGQLRRRIGWGPKGRDLVPALLAAGAAFLIARAFLYPALAGLGAPAAFLAASFGGFVLYGAFLWPSGGVGPDDVRRLAAAFTGRKAG</sequence>
<feature type="transmembrane region" description="Helical" evidence="7">
    <location>
        <begin position="340"/>
        <end position="362"/>
    </location>
</feature>
<dbReference type="Proteomes" id="UP000243024">
    <property type="component" value="Unassembled WGS sequence"/>
</dbReference>
<dbReference type="PANTHER" id="PTHR30250">
    <property type="entry name" value="PST FAMILY PREDICTED COLANIC ACID TRANSPORTER"/>
    <property type="match status" value="1"/>
</dbReference>
<feature type="transmembrane region" description="Helical" evidence="7">
    <location>
        <begin position="120"/>
        <end position="141"/>
    </location>
</feature>
<feature type="transmembrane region" description="Helical" evidence="7">
    <location>
        <begin position="153"/>
        <end position="174"/>
    </location>
</feature>
<dbReference type="GO" id="GO:0042910">
    <property type="term" value="F:xenobiotic transmembrane transporter activity"/>
    <property type="evidence" value="ECO:0007669"/>
    <property type="project" value="InterPro"/>
</dbReference>
<comment type="subcellular location">
    <subcellularLocation>
        <location evidence="1">Cell membrane</location>
        <topology evidence="1">Multi-pass membrane protein</topology>
    </subcellularLocation>
</comment>
<reference evidence="9 11" key="1">
    <citation type="submission" date="2015-09" db="EMBL/GenBank/DDBJ databases">
        <title>Draft genome sequence of Hydrogenibacillus schlegelii DSM 2000.</title>
        <authorList>
            <person name="Hemp J."/>
        </authorList>
    </citation>
    <scope>NUCLEOTIDE SEQUENCE [LARGE SCALE GENOMIC DNA]</scope>
    <source>
        <strain evidence="9 11">MA 48</strain>
    </source>
</reference>
<feature type="transmembrane region" description="Helical" evidence="7">
    <location>
        <begin position="368"/>
        <end position="387"/>
    </location>
</feature>
<dbReference type="EMBL" id="JXBB01000003">
    <property type="protein sequence ID" value="OAR05245.1"/>
    <property type="molecule type" value="Genomic_DNA"/>
</dbReference>
<dbReference type="STRING" id="1484.SA87_05640"/>
<evidence type="ECO:0000256" key="3">
    <source>
        <dbReference type="ARBA" id="ARBA00022692"/>
    </source>
</evidence>
<feature type="compositionally biased region" description="Basic and acidic residues" evidence="6">
    <location>
        <begin position="218"/>
        <end position="229"/>
    </location>
</feature>
<dbReference type="EMBL" id="JAHHQF010000038">
    <property type="protein sequence ID" value="MBT9281316.1"/>
    <property type="molecule type" value="Genomic_DNA"/>
</dbReference>
<protein>
    <submittedName>
        <fullName evidence="8">Oligosaccharide flippase family protein</fullName>
    </submittedName>
    <submittedName>
        <fullName evidence="10">Stage V sporulation protein B</fullName>
    </submittedName>
</protein>
<evidence type="ECO:0000313" key="9">
    <source>
        <dbReference type="EMBL" id="OAR05245.1"/>
    </source>
</evidence>
<evidence type="ECO:0000256" key="6">
    <source>
        <dbReference type="SAM" id="MobiDB-lite"/>
    </source>
</evidence>
<dbReference type="Pfam" id="PF01943">
    <property type="entry name" value="Polysacc_synt"/>
    <property type="match status" value="1"/>
</dbReference>
<feature type="transmembrane region" description="Helical" evidence="7">
    <location>
        <begin position="86"/>
        <end position="114"/>
    </location>
</feature>
<dbReference type="PIRSF" id="PIRSF038958">
    <property type="entry name" value="PG_synth_SpoVB"/>
    <property type="match status" value="1"/>
</dbReference>
<reference evidence="8" key="3">
    <citation type="journal article" date="2021" name="Microbiology">
        <title>Metagenomic Analysis of the Microbial Community in the Underground Coal Fire Area (Kemerovo Region, Russia) Revealed Predominance of Thermophilic Members of the Phyla Deinococcus-thermus, Aquificae, and Firmicutes.</title>
        <authorList>
            <person name="Kadnikov V."/>
            <person name="Mardanov A.V."/>
            <person name="Beletsky A.V."/>
            <person name="Karnachuk O.V."/>
            <person name="Ravin N.V."/>
        </authorList>
    </citation>
    <scope>NUCLEOTIDE SEQUENCE</scope>
    <source>
        <strain evidence="8">RBS10-49</strain>
    </source>
</reference>
<evidence type="ECO:0000256" key="2">
    <source>
        <dbReference type="ARBA" id="ARBA00022475"/>
    </source>
</evidence>
<feature type="transmembrane region" description="Helical" evidence="7">
    <location>
        <begin position="399"/>
        <end position="418"/>
    </location>
</feature>
<evidence type="ECO:0000313" key="11">
    <source>
        <dbReference type="Proteomes" id="UP000243024"/>
    </source>
</evidence>
<keyword evidence="4 7" id="KW-1133">Transmembrane helix</keyword>
<feature type="transmembrane region" description="Helical" evidence="7">
    <location>
        <begin position="490"/>
        <end position="510"/>
    </location>
</feature>
<dbReference type="EMBL" id="PEBV01000015">
    <property type="protein sequence ID" value="PTQ53515.1"/>
    <property type="molecule type" value="Genomic_DNA"/>
</dbReference>
<feature type="transmembrane region" description="Helical" evidence="7">
    <location>
        <begin position="464"/>
        <end position="484"/>
    </location>
</feature>
<keyword evidence="3 7" id="KW-0812">Transmembrane</keyword>
<dbReference type="Proteomes" id="UP000748108">
    <property type="component" value="Unassembled WGS sequence"/>
</dbReference>
<feature type="transmembrane region" description="Helical" evidence="7">
    <location>
        <begin position="44"/>
        <end position="65"/>
    </location>
</feature>
<evidence type="ECO:0000256" key="4">
    <source>
        <dbReference type="ARBA" id="ARBA00022989"/>
    </source>
</evidence>
<evidence type="ECO:0000313" key="8">
    <source>
        <dbReference type="EMBL" id="MBT9281316.1"/>
    </source>
</evidence>
<evidence type="ECO:0000256" key="1">
    <source>
        <dbReference type="ARBA" id="ARBA00004651"/>
    </source>
</evidence>
<dbReference type="InterPro" id="IPR050833">
    <property type="entry name" value="Poly_Biosynth_Transport"/>
</dbReference>
<evidence type="ECO:0000256" key="5">
    <source>
        <dbReference type="ARBA" id="ARBA00023136"/>
    </source>
</evidence>
<comment type="caution">
    <text evidence="9">The sequence shown here is derived from an EMBL/GenBank/DDBJ whole genome shotgun (WGS) entry which is preliminary data.</text>
</comment>
<reference evidence="10 12" key="2">
    <citation type="submission" date="2017-08" db="EMBL/GenBank/DDBJ databases">
        <title>Burning lignite coal seam in the remote Altai Mountains harbors a hydrogen-driven thermophilic microbial community.</title>
        <authorList>
            <person name="Kadnikov V.V."/>
            <person name="Mardanov A.V."/>
            <person name="Ivasenko D."/>
            <person name="Beletsky A.V."/>
            <person name="Karnachuk O.V."/>
            <person name="Ravin N.V."/>
        </authorList>
    </citation>
    <scope>NUCLEOTIDE SEQUENCE [LARGE SCALE GENOMIC DNA]</scope>
    <source>
        <strain evidence="10">AL33</strain>
    </source>
</reference>